<dbReference type="InterPro" id="IPR029759">
    <property type="entry name" value="GPX_AS"/>
</dbReference>
<sequence>MNCIIKALRVVIDRKFCFITAEVVAGSAAWLGRSLSCVCVQRRDSDASSFFYLTLAQEECLQRLQRRIHVPYDSSIIEHQEALRALWNAAFPEEELRGLISEQGGGFISLENFLFFARNFPDIDKKDVSLSKFKGKVLLIVNVASRCGLTSSNYTELSHLYENFKDRGLILSIHFNVLSSIIYALYTSNGLRREQVLYLISNAYSCNSRICAPSHVISLSQELGLESPADGRRSSESSYRIGDNGTSGGTN</sequence>
<dbReference type="InterPro" id="IPR036249">
    <property type="entry name" value="Thioredoxin-like_sf"/>
</dbReference>
<evidence type="ECO:0000313" key="6">
    <source>
        <dbReference type="Proteomes" id="UP001157006"/>
    </source>
</evidence>
<feature type="region of interest" description="Disordered" evidence="4">
    <location>
        <begin position="227"/>
        <end position="251"/>
    </location>
</feature>
<gene>
    <name evidence="5" type="ORF">VFH_IV124160</name>
</gene>
<dbReference type="Gene3D" id="3.40.30.10">
    <property type="entry name" value="Glutaredoxin"/>
    <property type="match status" value="1"/>
</dbReference>
<dbReference type="GO" id="GO:0006979">
    <property type="term" value="P:response to oxidative stress"/>
    <property type="evidence" value="ECO:0007669"/>
    <property type="project" value="InterPro"/>
</dbReference>
<dbReference type="Pfam" id="PF00255">
    <property type="entry name" value="GSHPx"/>
    <property type="match status" value="1"/>
</dbReference>
<reference evidence="5 6" key="1">
    <citation type="submission" date="2023-01" db="EMBL/GenBank/DDBJ databases">
        <authorList>
            <person name="Kreplak J."/>
        </authorList>
    </citation>
    <scope>NUCLEOTIDE SEQUENCE [LARGE SCALE GENOMIC DNA]</scope>
</reference>
<proteinExistence type="inferred from homology"/>
<dbReference type="PROSITE" id="PS51355">
    <property type="entry name" value="GLUTATHIONE_PEROXID_3"/>
    <property type="match status" value="1"/>
</dbReference>
<name>A0AAV1AJ77_VICFA</name>
<accession>A0AAV1AJ77</accession>
<keyword evidence="3" id="KW-0560">Oxidoreductase</keyword>
<comment type="similarity">
    <text evidence="1">Belongs to the glutathione peroxidase family.</text>
</comment>
<dbReference type="PANTHER" id="PTHR12771:SF20">
    <property type="entry name" value="ELMO_CED-12 FAMILY PROTEIN"/>
    <property type="match status" value="1"/>
</dbReference>
<evidence type="ECO:0000256" key="3">
    <source>
        <dbReference type="ARBA" id="ARBA00023002"/>
    </source>
</evidence>
<protein>
    <recommendedName>
        <fullName evidence="7">Glutathione peroxidase</fullName>
    </recommendedName>
</protein>
<evidence type="ECO:0000256" key="4">
    <source>
        <dbReference type="SAM" id="MobiDB-lite"/>
    </source>
</evidence>
<keyword evidence="2" id="KW-0575">Peroxidase</keyword>
<dbReference type="AlphaFoldDB" id="A0AAV1AJ77"/>
<organism evidence="5 6">
    <name type="scientific">Vicia faba</name>
    <name type="common">Broad bean</name>
    <name type="synonym">Faba vulgaris</name>
    <dbReference type="NCBI Taxonomy" id="3906"/>
    <lineage>
        <taxon>Eukaryota</taxon>
        <taxon>Viridiplantae</taxon>
        <taxon>Streptophyta</taxon>
        <taxon>Embryophyta</taxon>
        <taxon>Tracheophyta</taxon>
        <taxon>Spermatophyta</taxon>
        <taxon>Magnoliopsida</taxon>
        <taxon>eudicotyledons</taxon>
        <taxon>Gunneridae</taxon>
        <taxon>Pentapetalae</taxon>
        <taxon>rosids</taxon>
        <taxon>fabids</taxon>
        <taxon>Fabales</taxon>
        <taxon>Fabaceae</taxon>
        <taxon>Papilionoideae</taxon>
        <taxon>50 kb inversion clade</taxon>
        <taxon>NPAAA clade</taxon>
        <taxon>Hologalegina</taxon>
        <taxon>IRL clade</taxon>
        <taxon>Fabeae</taxon>
        <taxon>Vicia</taxon>
    </lineage>
</organism>
<dbReference type="SUPFAM" id="SSF52833">
    <property type="entry name" value="Thioredoxin-like"/>
    <property type="match status" value="1"/>
</dbReference>
<dbReference type="GO" id="GO:0004601">
    <property type="term" value="F:peroxidase activity"/>
    <property type="evidence" value="ECO:0007669"/>
    <property type="project" value="UniProtKB-KW"/>
</dbReference>
<evidence type="ECO:0008006" key="7">
    <source>
        <dbReference type="Google" id="ProtNLM"/>
    </source>
</evidence>
<evidence type="ECO:0000256" key="1">
    <source>
        <dbReference type="ARBA" id="ARBA00006926"/>
    </source>
</evidence>
<evidence type="ECO:0000256" key="2">
    <source>
        <dbReference type="ARBA" id="ARBA00022559"/>
    </source>
</evidence>
<dbReference type="InterPro" id="IPR000889">
    <property type="entry name" value="Glutathione_peroxidase"/>
</dbReference>
<dbReference type="PANTHER" id="PTHR12771">
    <property type="entry name" value="ENGULFMENT AND CELL MOTILITY"/>
    <property type="match status" value="1"/>
</dbReference>
<dbReference type="InterPro" id="IPR050868">
    <property type="entry name" value="ELMO_domain-containing"/>
</dbReference>
<evidence type="ECO:0000313" key="5">
    <source>
        <dbReference type="EMBL" id="CAI8609253.1"/>
    </source>
</evidence>
<dbReference type="PROSITE" id="PS00460">
    <property type="entry name" value="GLUTATHIONE_PEROXID_1"/>
    <property type="match status" value="1"/>
</dbReference>
<dbReference type="Proteomes" id="UP001157006">
    <property type="component" value="Chromosome 4"/>
</dbReference>
<keyword evidence="6" id="KW-1185">Reference proteome</keyword>
<dbReference type="EMBL" id="OX451739">
    <property type="protein sequence ID" value="CAI8609253.1"/>
    <property type="molecule type" value="Genomic_DNA"/>
</dbReference>